<evidence type="ECO:0008006" key="4">
    <source>
        <dbReference type="Google" id="ProtNLM"/>
    </source>
</evidence>
<keyword evidence="3" id="KW-1185">Reference proteome</keyword>
<proteinExistence type="predicted"/>
<protein>
    <recommendedName>
        <fullName evidence="4">Integral membrane protein</fullName>
    </recommendedName>
</protein>
<accession>A0ABP6CDF4</accession>
<evidence type="ECO:0000313" key="2">
    <source>
        <dbReference type="EMBL" id="GAA2610970.1"/>
    </source>
</evidence>
<keyword evidence="1" id="KW-0812">Transmembrane</keyword>
<feature type="transmembrane region" description="Helical" evidence="1">
    <location>
        <begin position="141"/>
        <end position="158"/>
    </location>
</feature>
<organism evidence="2 3">
    <name type="scientific">Streptomyces axinellae</name>
    <dbReference type="NCBI Taxonomy" id="552788"/>
    <lineage>
        <taxon>Bacteria</taxon>
        <taxon>Bacillati</taxon>
        <taxon>Actinomycetota</taxon>
        <taxon>Actinomycetes</taxon>
        <taxon>Kitasatosporales</taxon>
        <taxon>Streptomycetaceae</taxon>
        <taxon>Streptomyces</taxon>
    </lineage>
</organism>
<keyword evidence="1" id="KW-1133">Transmembrane helix</keyword>
<evidence type="ECO:0000313" key="3">
    <source>
        <dbReference type="Proteomes" id="UP001501447"/>
    </source>
</evidence>
<gene>
    <name evidence="2" type="ORF">GCM10009863_25720</name>
</gene>
<name>A0ABP6CDF4_9ACTN</name>
<sequence length="187" mass="20214">MAQLRPARARTLVETRLWARPVRFAMSPTALRPFRKRRLLLPVGIVAGVGSRYLKEIPSGNTAHLIEAAGLAAGLLFGLASVALIQVRRDPADSRLVTVAGWPYAALWTAAMALRMGFAYGSTHWFTHALATFSVQHQVPAATYGTAFVLMVLAMITVRTAGVLIRARLAGATVNSGALRIARHFAR</sequence>
<dbReference type="Proteomes" id="UP001501447">
    <property type="component" value="Unassembled WGS sequence"/>
</dbReference>
<feature type="transmembrane region" description="Helical" evidence="1">
    <location>
        <begin position="99"/>
        <end position="121"/>
    </location>
</feature>
<feature type="transmembrane region" description="Helical" evidence="1">
    <location>
        <begin position="39"/>
        <end position="54"/>
    </location>
</feature>
<comment type="caution">
    <text evidence="2">The sequence shown here is derived from an EMBL/GenBank/DDBJ whole genome shotgun (WGS) entry which is preliminary data.</text>
</comment>
<feature type="transmembrane region" description="Helical" evidence="1">
    <location>
        <begin position="66"/>
        <end position="87"/>
    </location>
</feature>
<evidence type="ECO:0000256" key="1">
    <source>
        <dbReference type="SAM" id="Phobius"/>
    </source>
</evidence>
<keyword evidence="1" id="KW-0472">Membrane</keyword>
<dbReference type="EMBL" id="BAAARJ010000007">
    <property type="protein sequence ID" value="GAA2610970.1"/>
    <property type="molecule type" value="Genomic_DNA"/>
</dbReference>
<reference evidence="3" key="1">
    <citation type="journal article" date="2019" name="Int. J. Syst. Evol. Microbiol.">
        <title>The Global Catalogue of Microorganisms (GCM) 10K type strain sequencing project: providing services to taxonomists for standard genome sequencing and annotation.</title>
        <authorList>
            <consortium name="The Broad Institute Genomics Platform"/>
            <consortium name="The Broad Institute Genome Sequencing Center for Infectious Disease"/>
            <person name="Wu L."/>
            <person name="Ma J."/>
        </authorList>
    </citation>
    <scope>NUCLEOTIDE SEQUENCE [LARGE SCALE GENOMIC DNA]</scope>
    <source>
        <strain evidence="3">JCM 16373</strain>
    </source>
</reference>